<name>A0A395VBI7_9FIRM</name>
<accession>A0A395VBI7</accession>
<evidence type="ECO:0000313" key="2">
    <source>
        <dbReference type="EMBL" id="RGS41928.1"/>
    </source>
</evidence>
<feature type="coiled-coil region" evidence="1">
    <location>
        <begin position="49"/>
        <end position="83"/>
    </location>
</feature>
<reference evidence="2 3" key="1">
    <citation type="submission" date="2018-08" db="EMBL/GenBank/DDBJ databases">
        <title>A genome reference for cultivated species of the human gut microbiota.</title>
        <authorList>
            <person name="Zou Y."/>
            <person name="Xue W."/>
            <person name="Luo G."/>
        </authorList>
    </citation>
    <scope>NUCLEOTIDE SEQUENCE [LARGE SCALE GENOMIC DNA]</scope>
    <source>
        <strain evidence="2 3">AF22-12AC</strain>
    </source>
</reference>
<dbReference type="AlphaFoldDB" id="A0A395VBI7"/>
<evidence type="ECO:0000256" key="1">
    <source>
        <dbReference type="SAM" id="Coils"/>
    </source>
</evidence>
<protein>
    <submittedName>
        <fullName evidence="2">Uncharacterized protein</fullName>
    </submittedName>
</protein>
<proteinExistence type="predicted"/>
<organism evidence="2 3">
    <name type="scientific">Roseburia hominis</name>
    <dbReference type="NCBI Taxonomy" id="301301"/>
    <lineage>
        <taxon>Bacteria</taxon>
        <taxon>Bacillati</taxon>
        <taxon>Bacillota</taxon>
        <taxon>Clostridia</taxon>
        <taxon>Lachnospirales</taxon>
        <taxon>Lachnospiraceae</taxon>
        <taxon>Roseburia</taxon>
    </lineage>
</organism>
<dbReference type="Proteomes" id="UP000266172">
    <property type="component" value="Unassembled WGS sequence"/>
</dbReference>
<evidence type="ECO:0000313" key="3">
    <source>
        <dbReference type="Proteomes" id="UP000266172"/>
    </source>
</evidence>
<dbReference type="RefSeq" id="WP_118096222.1">
    <property type="nucleotide sequence ID" value="NZ_JAWGYD010000004.1"/>
</dbReference>
<keyword evidence="1" id="KW-0175">Coiled coil</keyword>
<comment type="caution">
    <text evidence="2">The sequence shown here is derived from an EMBL/GenBank/DDBJ whole genome shotgun (WGS) entry which is preliminary data.</text>
</comment>
<dbReference type="EMBL" id="QRVL01000001">
    <property type="protein sequence ID" value="RGS41928.1"/>
    <property type="molecule type" value="Genomic_DNA"/>
</dbReference>
<sequence>MSLNEILASGGALLLFLTLVQITPIKVNPWSAVGKIIGNGMRAIGKSMNKDVMDKLESVQKELKELGEKHNKLERRMDKDDADGCRTRILRFADELRRDVKHSEEFFNQILDDISDYERYCTEHPEYKNSKAVNAIAEIDKVYQKCMEKNSFL</sequence>
<gene>
    <name evidence="2" type="ORF">DWX93_00890</name>
</gene>